<dbReference type="RefSeq" id="WP_125239341.1">
    <property type="nucleotide sequence ID" value="NZ_RQYF01000036.1"/>
</dbReference>
<proteinExistence type="inferred from homology"/>
<dbReference type="CDD" id="cd16031">
    <property type="entry name" value="G6S_like"/>
    <property type="match status" value="1"/>
</dbReference>
<dbReference type="SUPFAM" id="SSF53649">
    <property type="entry name" value="Alkaline phosphatase-like"/>
    <property type="match status" value="1"/>
</dbReference>
<dbReference type="InterPro" id="IPR032506">
    <property type="entry name" value="SGSH_C"/>
</dbReference>
<keyword evidence="3" id="KW-0732">Signal</keyword>
<evidence type="ECO:0000256" key="1">
    <source>
        <dbReference type="ARBA" id="ARBA00008779"/>
    </source>
</evidence>
<feature type="signal peptide" evidence="3">
    <location>
        <begin position="1"/>
        <end position="22"/>
    </location>
</feature>
<keyword evidence="6" id="KW-1185">Reference proteome</keyword>
<comment type="similarity">
    <text evidence="1">Belongs to the sulfatase family.</text>
</comment>
<gene>
    <name evidence="5" type="ORF">EII33_08480</name>
</gene>
<evidence type="ECO:0000313" key="6">
    <source>
        <dbReference type="Proteomes" id="UP000279562"/>
    </source>
</evidence>
<evidence type="ECO:0000313" key="5">
    <source>
        <dbReference type="EMBL" id="RRD90470.1"/>
    </source>
</evidence>
<dbReference type="PROSITE" id="PS51257">
    <property type="entry name" value="PROKAR_LIPOPROTEIN"/>
    <property type="match status" value="1"/>
</dbReference>
<feature type="domain" description="N-sulphoglucosamine sulphohydrolase C-terminal" evidence="4">
    <location>
        <begin position="365"/>
        <end position="515"/>
    </location>
</feature>
<evidence type="ECO:0000256" key="3">
    <source>
        <dbReference type="SAM" id="SignalP"/>
    </source>
</evidence>
<dbReference type="PANTHER" id="PTHR43108:SF6">
    <property type="entry name" value="N-SULPHOGLUCOSAMINE SULPHOHYDROLASE"/>
    <property type="match status" value="1"/>
</dbReference>
<dbReference type="InterPro" id="IPR024607">
    <property type="entry name" value="Sulfatase_CS"/>
</dbReference>
<dbReference type="Pfam" id="PF16347">
    <property type="entry name" value="SGSH_C"/>
    <property type="match status" value="1"/>
</dbReference>
<dbReference type="PROSITE" id="PS00523">
    <property type="entry name" value="SULFATASE_1"/>
    <property type="match status" value="1"/>
</dbReference>
<name>A0A3P2A865_9BACE</name>
<protein>
    <submittedName>
        <fullName evidence="5">DUF4976 domain-containing protein</fullName>
    </submittedName>
</protein>
<dbReference type="Proteomes" id="UP000279562">
    <property type="component" value="Unassembled WGS sequence"/>
</dbReference>
<evidence type="ECO:0000259" key="4">
    <source>
        <dbReference type="Pfam" id="PF16347"/>
    </source>
</evidence>
<dbReference type="AlphaFoldDB" id="A0A3P2A865"/>
<reference evidence="5 6" key="1">
    <citation type="submission" date="2018-11" db="EMBL/GenBank/DDBJ databases">
        <title>Genomes From Bacteria Associated with the Canine Oral Cavity: a Test Case for Automated Genome-Based Taxonomic Assignment.</title>
        <authorList>
            <person name="Coil D.A."/>
            <person name="Jospin G."/>
            <person name="Darling A.E."/>
            <person name="Wallis C."/>
            <person name="Davis I.J."/>
            <person name="Harris S."/>
            <person name="Eisen J.A."/>
            <person name="Holcombe L.J."/>
            <person name="O'Flynn C."/>
        </authorList>
    </citation>
    <scope>NUCLEOTIDE SEQUENCE [LARGE SCALE GENOMIC DNA]</scope>
    <source>
        <strain evidence="5 6">OH1047_COT-310</strain>
    </source>
</reference>
<dbReference type="Gene3D" id="3.40.720.10">
    <property type="entry name" value="Alkaline Phosphatase, subunit A"/>
    <property type="match status" value="2"/>
</dbReference>
<keyword evidence="2" id="KW-0378">Hydrolase</keyword>
<sequence length="527" mass="61050">MKNYSSTLIYSLAGTAALSSLAACGTPKKPVSEAKKPMNIVYIMCDDHSFQTISAYDQRYTQTPNIDRIAREGVRFTNSFVANSLSGPSRACMLTGKHSHANGFTDNTTVFDGSQQTFPKLLRENGYQTAMIGKWHLVSEPTGFDHWDILTGQGDYYNPTFIRNGEKLQREGYATNIVTDVALNWMDSIRNPEKPFCLFIHHKAPHRTWMPDTCDLDLYNDVAYPLPENFYDKYEGRIPASKQEMSIIEDMDLVYDLKMADKENEIHTGNAGLEQAGRRIYNAMNPAQKAAWDKHYDPVIRRFKEAKLTGKALAEWKYQQYMRDYLRVIHSVDRNVGRVLDYLEKHNLLENTMIVYTSDQGFYMGEHGWFDKRFMYEESFRTPLLVRLPGGKRGDVEQMVQNIDYGPTILDLAGVPVPADMHGVSFLPLLRGEQPADWRKALYYHFYEYPAEHAVRRHYGVRTERYKLIHFYNDIDCWELYDLKEDPSEMHNIYGQPGTETITANLKEELLKLQVQYNDPIREVYKE</sequence>
<dbReference type="InterPro" id="IPR002591">
    <property type="entry name" value="Phosphodiest/P_Trfase"/>
</dbReference>
<organism evidence="5 6">
    <name type="scientific">Prevotella heparinolytica</name>
    <dbReference type="NCBI Taxonomy" id="28113"/>
    <lineage>
        <taxon>Bacteria</taxon>
        <taxon>Pseudomonadati</taxon>
        <taxon>Bacteroidota</taxon>
        <taxon>Bacteroidia</taxon>
        <taxon>Bacteroidales</taxon>
        <taxon>Bacteroidaceae</taxon>
        <taxon>Bacteroides</taxon>
    </lineage>
</organism>
<evidence type="ECO:0000256" key="2">
    <source>
        <dbReference type="ARBA" id="ARBA00022801"/>
    </source>
</evidence>
<dbReference type="InterPro" id="IPR017850">
    <property type="entry name" value="Alkaline_phosphatase_core_sf"/>
</dbReference>
<dbReference type="EMBL" id="RQYF01000036">
    <property type="protein sequence ID" value="RRD90470.1"/>
    <property type="molecule type" value="Genomic_DNA"/>
</dbReference>
<dbReference type="Pfam" id="PF01663">
    <property type="entry name" value="Phosphodiest"/>
    <property type="match status" value="1"/>
</dbReference>
<comment type="caution">
    <text evidence="5">The sequence shown here is derived from an EMBL/GenBank/DDBJ whole genome shotgun (WGS) entry which is preliminary data.</text>
</comment>
<dbReference type="PROSITE" id="PS00149">
    <property type="entry name" value="SULFATASE_2"/>
    <property type="match status" value="1"/>
</dbReference>
<feature type="chain" id="PRO_5018315896" evidence="3">
    <location>
        <begin position="23"/>
        <end position="527"/>
    </location>
</feature>
<accession>A0A3P2A865</accession>
<dbReference type="GO" id="GO:0016787">
    <property type="term" value="F:hydrolase activity"/>
    <property type="evidence" value="ECO:0007669"/>
    <property type="project" value="UniProtKB-KW"/>
</dbReference>
<dbReference type="PANTHER" id="PTHR43108">
    <property type="entry name" value="N-ACETYLGLUCOSAMINE-6-SULFATASE FAMILY MEMBER"/>
    <property type="match status" value="1"/>
</dbReference>